<dbReference type="Proteomes" id="UP000007875">
    <property type="component" value="Unassembled WGS sequence"/>
</dbReference>
<reference evidence="1" key="2">
    <citation type="submission" date="2025-08" db="UniProtKB">
        <authorList>
            <consortium name="Ensembl"/>
        </authorList>
    </citation>
    <scope>IDENTIFICATION</scope>
</reference>
<organism evidence="1 2">
    <name type="scientific">Ciona savignyi</name>
    <name type="common">Pacific transparent sea squirt</name>
    <dbReference type="NCBI Taxonomy" id="51511"/>
    <lineage>
        <taxon>Eukaryota</taxon>
        <taxon>Metazoa</taxon>
        <taxon>Chordata</taxon>
        <taxon>Tunicata</taxon>
        <taxon>Ascidiacea</taxon>
        <taxon>Phlebobranchia</taxon>
        <taxon>Cionidae</taxon>
        <taxon>Ciona</taxon>
    </lineage>
</organism>
<dbReference type="InParanoid" id="H2YT65"/>
<name>H2YT65_CIOSA</name>
<reference evidence="2" key="1">
    <citation type="submission" date="2003-08" db="EMBL/GenBank/DDBJ databases">
        <authorList>
            <person name="Birren B."/>
            <person name="Nusbaum C."/>
            <person name="Abebe A."/>
            <person name="Abouelleil A."/>
            <person name="Adekoya E."/>
            <person name="Ait-zahra M."/>
            <person name="Allen N."/>
            <person name="Allen T."/>
            <person name="An P."/>
            <person name="Anderson M."/>
            <person name="Anderson S."/>
            <person name="Arachchi H."/>
            <person name="Armbruster J."/>
            <person name="Bachantsang P."/>
            <person name="Baldwin J."/>
            <person name="Barry A."/>
            <person name="Bayul T."/>
            <person name="Blitshsteyn B."/>
            <person name="Bloom T."/>
            <person name="Blye J."/>
            <person name="Boguslavskiy L."/>
            <person name="Borowsky M."/>
            <person name="Boukhgalter B."/>
            <person name="Brunache A."/>
            <person name="Butler J."/>
            <person name="Calixte N."/>
            <person name="Calvo S."/>
            <person name="Camarata J."/>
            <person name="Campo K."/>
            <person name="Chang J."/>
            <person name="Cheshatsang Y."/>
            <person name="Citroen M."/>
            <person name="Collymore A."/>
            <person name="Considine T."/>
            <person name="Cook A."/>
            <person name="Cooke P."/>
            <person name="Corum B."/>
            <person name="Cuomo C."/>
            <person name="David R."/>
            <person name="Dawoe T."/>
            <person name="Degray S."/>
            <person name="Dodge S."/>
            <person name="Dooley K."/>
            <person name="Dorje P."/>
            <person name="Dorjee K."/>
            <person name="Dorris L."/>
            <person name="Duffey N."/>
            <person name="Dupes A."/>
            <person name="Elkins T."/>
            <person name="Engels R."/>
            <person name="Erickson J."/>
            <person name="Farina A."/>
            <person name="Faro S."/>
            <person name="Ferreira P."/>
            <person name="Fischer H."/>
            <person name="Fitzgerald M."/>
            <person name="Foley K."/>
            <person name="Gage D."/>
            <person name="Galagan J."/>
            <person name="Gearin G."/>
            <person name="Gnerre S."/>
            <person name="Gnirke A."/>
            <person name="Goyette A."/>
            <person name="Graham J."/>
            <person name="Grandbois E."/>
            <person name="Gyaltsen K."/>
            <person name="Hafez N."/>
            <person name="Hagopian D."/>
            <person name="Hagos B."/>
            <person name="Hall J."/>
            <person name="Hatcher B."/>
            <person name="Heller A."/>
            <person name="Higgins H."/>
            <person name="Honan T."/>
            <person name="Horn A."/>
            <person name="Houde N."/>
            <person name="Hughes L."/>
            <person name="Hulme W."/>
            <person name="Husby E."/>
            <person name="Iliev I."/>
            <person name="Jaffe D."/>
            <person name="Jones C."/>
            <person name="Kamal M."/>
            <person name="Kamat A."/>
            <person name="Kamvysselis M."/>
            <person name="Karlsson E."/>
            <person name="Kells C."/>
            <person name="Kieu A."/>
            <person name="Kisner P."/>
            <person name="Kodira C."/>
            <person name="Kulbokas E."/>
            <person name="Labutti K."/>
            <person name="Lama D."/>
            <person name="Landers T."/>
            <person name="Leger J."/>
            <person name="Levine S."/>
            <person name="Lewis D."/>
            <person name="Lewis T."/>
            <person name="Lindblad-toh K."/>
            <person name="Liu X."/>
            <person name="Lokyitsang T."/>
            <person name="Lokyitsang Y."/>
            <person name="Lucien O."/>
            <person name="Lui A."/>
            <person name="Ma L.J."/>
            <person name="Mabbitt R."/>
            <person name="Macdonald J."/>
            <person name="Maclean C."/>
            <person name="Major J."/>
            <person name="Manning J."/>
            <person name="Marabella R."/>
            <person name="Maru K."/>
            <person name="Matthews C."/>
            <person name="Mauceli E."/>
            <person name="Mccarthy M."/>
            <person name="Mcdonough S."/>
            <person name="Mcghee T."/>
            <person name="Meldrim J."/>
            <person name="Meneus L."/>
            <person name="Mesirov J."/>
            <person name="Mihalev A."/>
            <person name="Mihova T."/>
            <person name="Mikkelsen T."/>
            <person name="Mlenga V."/>
            <person name="Moru K."/>
            <person name="Mozes J."/>
            <person name="Mulrain L."/>
            <person name="Munson G."/>
            <person name="Naylor J."/>
            <person name="Newes C."/>
            <person name="Nguyen C."/>
            <person name="Nguyen N."/>
            <person name="Nguyen T."/>
            <person name="Nicol R."/>
            <person name="Nielsen C."/>
            <person name="Nizzari M."/>
            <person name="Norbu C."/>
            <person name="Norbu N."/>
            <person name="O'donnell P."/>
            <person name="Okoawo O."/>
            <person name="O'leary S."/>
            <person name="Omotosho B."/>
            <person name="O'neill K."/>
            <person name="Osman S."/>
            <person name="Parker S."/>
            <person name="Perrin D."/>
            <person name="Phunkhang P."/>
            <person name="Piqani B."/>
            <person name="Purcell S."/>
            <person name="Rachupka T."/>
            <person name="Ramasamy U."/>
            <person name="Rameau R."/>
            <person name="Ray V."/>
            <person name="Raymond C."/>
            <person name="Retta R."/>
            <person name="Richardson S."/>
            <person name="Rise C."/>
            <person name="Rodriguez J."/>
            <person name="Rogers J."/>
            <person name="Rogov P."/>
            <person name="Rutman M."/>
            <person name="Schupbach R."/>
            <person name="Seaman C."/>
            <person name="Settipalli S."/>
            <person name="Sharpe T."/>
            <person name="Sheridan J."/>
            <person name="Sherpa N."/>
            <person name="Shi J."/>
            <person name="Smirnov S."/>
            <person name="Smith C."/>
            <person name="Sougnez C."/>
            <person name="Spencer B."/>
            <person name="Stalker J."/>
            <person name="Stange-thomann N."/>
            <person name="Stavropoulos S."/>
            <person name="Stetson K."/>
            <person name="Stone C."/>
            <person name="Stone S."/>
            <person name="Stubbs M."/>
            <person name="Talamas J."/>
            <person name="Tchuinga P."/>
            <person name="Tenzing P."/>
            <person name="Tesfaye S."/>
            <person name="Theodore J."/>
            <person name="Thoulutsang Y."/>
            <person name="Topham K."/>
            <person name="Towey S."/>
            <person name="Tsamla T."/>
            <person name="Tsomo N."/>
            <person name="Vallee D."/>
            <person name="Vassiliev H."/>
            <person name="Venkataraman V."/>
            <person name="Vinson J."/>
            <person name="Vo A."/>
            <person name="Wade C."/>
            <person name="Wang S."/>
            <person name="Wangchuk T."/>
            <person name="Wangdi T."/>
            <person name="Whittaker C."/>
            <person name="Wilkinson J."/>
            <person name="Wu Y."/>
            <person name="Wyman D."/>
            <person name="Yadav S."/>
            <person name="Yang S."/>
            <person name="Yang X."/>
            <person name="Yeager S."/>
            <person name="Yee E."/>
            <person name="Young G."/>
            <person name="Zainoun J."/>
            <person name="Zembeck L."/>
            <person name="Zimmer A."/>
            <person name="Zody M."/>
            <person name="Lander E."/>
        </authorList>
    </citation>
    <scope>NUCLEOTIDE SEQUENCE [LARGE SCALE GENOMIC DNA]</scope>
</reference>
<evidence type="ECO:0000313" key="2">
    <source>
        <dbReference type="Proteomes" id="UP000007875"/>
    </source>
</evidence>
<dbReference type="HOGENOM" id="CLU_3227010_0_0_1"/>
<dbReference type="Ensembl" id="ENSCSAVT00000008635.1">
    <property type="protein sequence ID" value="ENSCSAVP00000008525.1"/>
    <property type="gene ID" value="ENSCSAVG00000005061.1"/>
</dbReference>
<reference evidence="1" key="3">
    <citation type="submission" date="2025-09" db="UniProtKB">
        <authorList>
            <consortium name="Ensembl"/>
        </authorList>
    </citation>
    <scope>IDENTIFICATION</scope>
</reference>
<dbReference type="AlphaFoldDB" id="H2YT65"/>
<keyword evidence="2" id="KW-1185">Reference proteome</keyword>
<protein>
    <submittedName>
        <fullName evidence="1">Uncharacterized protein</fullName>
    </submittedName>
</protein>
<evidence type="ECO:0000313" key="1">
    <source>
        <dbReference type="Ensembl" id="ENSCSAVP00000008525.1"/>
    </source>
</evidence>
<accession>H2YT65</accession>
<sequence>MNKLRRGPPSLDAEKEAFEKNQMMSIQKAINAMECAAKEKHVRS</sequence>
<proteinExistence type="predicted"/>